<evidence type="ECO:0000313" key="2">
    <source>
        <dbReference type="EMBL" id="MPM36781.1"/>
    </source>
</evidence>
<feature type="domain" description="Phospholipase C/D" evidence="1">
    <location>
        <begin position="5"/>
        <end position="156"/>
    </location>
</feature>
<evidence type="ECO:0000259" key="1">
    <source>
        <dbReference type="Pfam" id="PF00882"/>
    </source>
</evidence>
<dbReference type="InterPro" id="IPR029002">
    <property type="entry name" value="PLPC/GPLD1"/>
</dbReference>
<dbReference type="AlphaFoldDB" id="A0A644Z9Y4"/>
<protein>
    <recommendedName>
        <fullName evidence="1">Phospholipase C/D domain-containing protein</fullName>
    </recommendedName>
</protein>
<name>A0A644Z9Y4_9ZZZZ</name>
<dbReference type="EMBL" id="VSSQ01007719">
    <property type="protein sequence ID" value="MPM36781.1"/>
    <property type="molecule type" value="Genomic_DNA"/>
</dbReference>
<reference evidence="2" key="1">
    <citation type="submission" date="2019-08" db="EMBL/GenBank/DDBJ databases">
        <authorList>
            <person name="Kucharzyk K."/>
            <person name="Murdoch R.W."/>
            <person name="Higgins S."/>
            <person name="Loffler F."/>
        </authorList>
    </citation>
    <scope>NUCLEOTIDE SEQUENCE</scope>
</reference>
<dbReference type="Pfam" id="PF00882">
    <property type="entry name" value="Zn_dep_PLPC"/>
    <property type="match status" value="1"/>
</dbReference>
<accession>A0A644Z9Y4</accession>
<organism evidence="2">
    <name type="scientific">bioreactor metagenome</name>
    <dbReference type="NCBI Taxonomy" id="1076179"/>
    <lineage>
        <taxon>unclassified sequences</taxon>
        <taxon>metagenomes</taxon>
        <taxon>ecological metagenomes</taxon>
    </lineage>
</organism>
<gene>
    <name evidence="2" type="ORF">SDC9_83383</name>
</gene>
<proteinExistence type="predicted"/>
<comment type="caution">
    <text evidence="2">The sequence shown here is derived from an EMBL/GenBank/DDBJ whole genome shotgun (WGS) entry which is preliminary data.</text>
</comment>
<sequence length="192" mass="22359">MQKRSHKLLAASLLESRNGFQRKRFELAFLFGSFQPDCNPLSYIKGSIRSHKLRGHNYSNADLYIARQIVRLQRREKSWTCWQYYTLGKLTHYLADAFTYPHNEHYPDSLLEHHRYEDALREYLCAYLNEESLGSAFSAGCELNGCLRELHRQYMDAQSDMRRDVRYILEATSMLMSSVLPQSVLAAIPAAV</sequence>